<evidence type="ECO:0000256" key="4">
    <source>
        <dbReference type="ARBA" id="ARBA00031484"/>
    </source>
</evidence>
<dbReference type="PANTHER" id="PTHR47637:SF1">
    <property type="entry name" value="CHAPERONE SURA"/>
    <property type="match status" value="1"/>
</dbReference>
<evidence type="ECO:0000256" key="3">
    <source>
        <dbReference type="ARBA" id="ARBA00030642"/>
    </source>
</evidence>
<accession>A0ABS6IXJ8</accession>
<protein>
    <recommendedName>
        <fullName evidence="1">Parvulin-like PPIase</fullName>
    </recommendedName>
    <alternativeName>
        <fullName evidence="3">Peptidyl-prolyl cis-trans isomerase plp</fullName>
    </alternativeName>
    <alternativeName>
        <fullName evidence="4">Rotamase plp</fullName>
    </alternativeName>
</protein>
<dbReference type="Pfam" id="PF00639">
    <property type="entry name" value="Rotamase"/>
    <property type="match status" value="1"/>
</dbReference>
<dbReference type="Gene3D" id="1.10.4030.10">
    <property type="entry name" value="Porin chaperone SurA, peptide-binding domain"/>
    <property type="match status" value="1"/>
</dbReference>
<gene>
    <name evidence="7" type="ORF">GU927_000140</name>
</gene>
<dbReference type="PANTHER" id="PTHR47637">
    <property type="entry name" value="CHAPERONE SURA"/>
    <property type="match status" value="1"/>
</dbReference>
<dbReference type="InterPro" id="IPR000297">
    <property type="entry name" value="PPIase_PpiC"/>
</dbReference>
<proteinExistence type="predicted"/>
<feature type="domain" description="PpiC" evidence="6">
    <location>
        <begin position="176"/>
        <end position="273"/>
    </location>
</feature>
<sequence>MTERPFKTSAGSLRALLLCLSVSGLGLGAVGGAALAQEGMFAPRMIINGQTVTNFEVEQRMLFLRALRAPGDLEKEALRALQRDRLAAQAAEDLKISVTAEQVKDGMSEFASRANLSVEEFTKALGDEGVAPETFRDFVANGVLWREVVRAKFGQQVKISEAQVDRALAENAKTTQVQVLLSELILPVQGDEVGVVVDQAREIRAGVASEQGFAAAARQYSAAPTADNGGRLDWLPISNLPPAIVEQVLTLSPGEVSDPIVAPQAVVLFQLNGISDVESRMPARVEVEYARFALSASADPAAIRAQADDCGDLYPLARGLPAEALQVVTQDMGAVPQDIGLDLAKLDPGESVLRVNGAARELLMLCLRTGIPEADPAAETAVPVTTEEGEAAEDKPAVDREAVRSRLGNQQLNALAEAFMEELRSEAIIEEP</sequence>
<evidence type="ECO:0000313" key="7">
    <source>
        <dbReference type="EMBL" id="MBU9696244.1"/>
    </source>
</evidence>
<name>A0ABS6IXJ8_9RHOB</name>
<evidence type="ECO:0000256" key="5">
    <source>
        <dbReference type="PROSITE-ProRule" id="PRU00278"/>
    </source>
</evidence>
<dbReference type="SUPFAM" id="SSF109998">
    <property type="entry name" value="Triger factor/SurA peptide-binding domain-like"/>
    <property type="match status" value="1"/>
</dbReference>
<dbReference type="Gene3D" id="3.10.50.40">
    <property type="match status" value="1"/>
</dbReference>
<dbReference type="EMBL" id="JAAATX020000001">
    <property type="protein sequence ID" value="MBU9696244.1"/>
    <property type="molecule type" value="Genomic_DNA"/>
</dbReference>
<dbReference type="SUPFAM" id="SSF54534">
    <property type="entry name" value="FKBP-like"/>
    <property type="match status" value="1"/>
</dbReference>
<keyword evidence="8" id="KW-1185">Reference proteome</keyword>
<organism evidence="7 8">
    <name type="scientific">Paragemmobacter amnigenus</name>
    <dbReference type="NCBI Taxonomy" id="2852097"/>
    <lineage>
        <taxon>Bacteria</taxon>
        <taxon>Pseudomonadati</taxon>
        <taxon>Pseudomonadota</taxon>
        <taxon>Alphaproteobacteria</taxon>
        <taxon>Rhodobacterales</taxon>
        <taxon>Paracoccaceae</taxon>
        <taxon>Paragemmobacter</taxon>
    </lineage>
</organism>
<dbReference type="InterPro" id="IPR050280">
    <property type="entry name" value="OMP_Chaperone_SurA"/>
</dbReference>
<dbReference type="RefSeq" id="WP_161760180.1">
    <property type="nucleotide sequence ID" value="NZ_JAAATX020000001.1"/>
</dbReference>
<dbReference type="PROSITE" id="PS50198">
    <property type="entry name" value="PPIC_PPIASE_2"/>
    <property type="match status" value="1"/>
</dbReference>
<keyword evidence="2" id="KW-0732">Signal</keyword>
<dbReference type="InterPro" id="IPR027304">
    <property type="entry name" value="Trigger_fact/SurA_dom_sf"/>
</dbReference>
<evidence type="ECO:0000259" key="6">
    <source>
        <dbReference type="PROSITE" id="PS50198"/>
    </source>
</evidence>
<reference evidence="7 8" key="1">
    <citation type="submission" date="2021-06" db="EMBL/GenBank/DDBJ databases">
        <title>Rhodobacteraceae bacterium strain HSP-20.</title>
        <authorList>
            <person name="Chen W.-M."/>
        </authorList>
    </citation>
    <scope>NUCLEOTIDE SEQUENCE [LARGE SCALE GENOMIC DNA]</scope>
    <source>
        <strain evidence="7 8">HSP-20</strain>
    </source>
</reference>
<evidence type="ECO:0000256" key="1">
    <source>
        <dbReference type="ARBA" id="ARBA00018370"/>
    </source>
</evidence>
<evidence type="ECO:0000256" key="2">
    <source>
        <dbReference type="ARBA" id="ARBA00022729"/>
    </source>
</evidence>
<dbReference type="Proteomes" id="UP000731907">
    <property type="component" value="Unassembled WGS sequence"/>
</dbReference>
<keyword evidence="5 7" id="KW-0413">Isomerase</keyword>
<dbReference type="InterPro" id="IPR046357">
    <property type="entry name" value="PPIase_dom_sf"/>
</dbReference>
<comment type="caution">
    <text evidence="7">The sequence shown here is derived from an EMBL/GenBank/DDBJ whole genome shotgun (WGS) entry which is preliminary data.</text>
</comment>
<keyword evidence="5" id="KW-0697">Rotamase</keyword>
<dbReference type="GO" id="GO:0016853">
    <property type="term" value="F:isomerase activity"/>
    <property type="evidence" value="ECO:0007669"/>
    <property type="project" value="UniProtKB-KW"/>
</dbReference>
<evidence type="ECO:0000313" key="8">
    <source>
        <dbReference type="Proteomes" id="UP000731907"/>
    </source>
</evidence>